<evidence type="ECO:0000256" key="1">
    <source>
        <dbReference type="SAM" id="Coils"/>
    </source>
</evidence>
<proteinExistence type="predicted"/>
<keyword evidence="2" id="KW-1133">Transmembrane helix</keyword>
<name>A0A9D9G4Z4_PROMR</name>
<dbReference type="Proteomes" id="UP000668060">
    <property type="component" value="Unassembled WGS sequence"/>
</dbReference>
<protein>
    <submittedName>
        <fullName evidence="3">M protein</fullName>
    </submittedName>
</protein>
<gene>
    <name evidence="3" type="ORF">JJ842_03290</name>
</gene>
<reference evidence="3" key="1">
    <citation type="journal article" date="2021" name="Front. Mar. Sci.">
        <title>Genomes of Diverse Isolates of Prochlorococcus High-Light-Adapted Clade II in the Western Pacific Ocean.</title>
        <authorList>
            <person name="Yan W."/>
            <person name="Feng X."/>
            <person name="Zhang W."/>
            <person name="Nawaz M.Z."/>
            <person name="Luo T."/>
            <person name="Zhang R."/>
            <person name="Jiao N."/>
        </authorList>
    </citation>
    <scope>NUCLEOTIDE SEQUENCE</scope>
    <source>
        <strain evidence="3">CUG1433</strain>
    </source>
</reference>
<keyword evidence="2" id="KW-0812">Transmembrane</keyword>
<evidence type="ECO:0000256" key="2">
    <source>
        <dbReference type="SAM" id="Phobius"/>
    </source>
</evidence>
<dbReference type="AlphaFoldDB" id="A0A9D9G4Z4"/>
<organism evidence="3 4">
    <name type="scientific">Prochlorococcus marinus CUG1433</name>
    <dbReference type="NCBI Taxonomy" id="2774506"/>
    <lineage>
        <taxon>Bacteria</taxon>
        <taxon>Bacillati</taxon>
        <taxon>Cyanobacteriota</taxon>
        <taxon>Cyanophyceae</taxon>
        <taxon>Synechococcales</taxon>
        <taxon>Prochlorococcaceae</taxon>
        <taxon>Prochlorococcus</taxon>
    </lineage>
</organism>
<dbReference type="EMBL" id="JAEPLN010000001">
    <property type="protein sequence ID" value="MBO6970939.1"/>
    <property type="molecule type" value="Genomic_DNA"/>
</dbReference>
<accession>A0A9D9G4Z4</accession>
<keyword evidence="1" id="KW-0175">Coiled coil</keyword>
<comment type="caution">
    <text evidence="3">The sequence shown here is derived from an EMBL/GenBank/DDBJ whole genome shotgun (WGS) entry which is preliminary data.</text>
</comment>
<sequence length="77" mass="8939">MLLLSIPFYDFPSSPILIIGAMGIFVALAVFFLSYKKYFNSPFNKELQLKKKALLKEKTELNKKLEKIEQDLKNLLN</sequence>
<keyword evidence="2" id="KW-0472">Membrane</keyword>
<evidence type="ECO:0000313" key="4">
    <source>
        <dbReference type="Proteomes" id="UP000668060"/>
    </source>
</evidence>
<evidence type="ECO:0000313" key="3">
    <source>
        <dbReference type="EMBL" id="MBO6970939.1"/>
    </source>
</evidence>
<feature type="transmembrane region" description="Helical" evidence="2">
    <location>
        <begin position="16"/>
        <end position="35"/>
    </location>
</feature>
<feature type="coiled-coil region" evidence="1">
    <location>
        <begin position="44"/>
        <end position="75"/>
    </location>
</feature>